<evidence type="ECO:0000259" key="2">
    <source>
        <dbReference type="Pfam" id="PF01918"/>
    </source>
</evidence>
<organism evidence="3 4">
    <name type="scientific">Erysiphe neolycopersici</name>
    <dbReference type="NCBI Taxonomy" id="212602"/>
    <lineage>
        <taxon>Eukaryota</taxon>
        <taxon>Fungi</taxon>
        <taxon>Dikarya</taxon>
        <taxon>Ascomycota</taxon>
        <taxon>Pezizomycotina</taxon>
        <taxon>Leotiomycetes</taxon>
        <taxon>Erysiphales</taxon>
        <taxon>Erysiphaceae</taxon>
        <taxon>Erysiphe</taxon>
    </lineage>
</organism>
<keyword evidence="4" id="KW-1185">Reference proteome</keyword>
<evidence type="ECO:0000256" key="1">
    <source>
        <dbReference type="SAM" id="MobiDB-lite"/>
    </source>
</evidence>
<dbReference type="InterPro" id="IPR002775">
    <property type="entry name" value="DNA/RNA-bd_Alba-like"/>
</dbReference>
<gene>
    <name evidence="3" type="ORF">OnM2_026054</name>
</gene>
<proteinExistence type="predicted"/>
<feature type="compositionally biased region" description="Basic and acidic residues" evidence="1">
    <location>
        <begin position="27"/>
        <end position="46"/>
    </location>
</feature>
<dbReference type="AlphaFoldDB" id="A0A420I0R7"/>
<name>A0A420I0R7_9PEZI</name>
<evidence type="ECO:0000313" key="3">
    <source>
        <dbReference type="EMBL" id="RKF63251.1"/>
    </source>
</evidence>
<comment type="caution">
    <text evidence="3">The sequence shown here is derived from an EMBL/GenBank/DDBJ whole genome shotgun (WGS) entry which is preliminary data.</text>
</comment>
<feature type="domain" description="DNA/RNA-binding protein Alba-like" evidence="2">
    <location>
        <begin position="120"/>
        <end position="191"/>
    </location>
</feature>
<sequence>MSNNRKKDKITSGVKNNRIKLNSKRGIKGDKPKPNPKKIEENEVVKRGKKRKQSFQVNVADIDEQSRGQKRPKITEEMQDETEISTQSCSEAIQKKNPSIDKAISLTPLSLSETYDVTSLSINSGSKIHTKVTQALKILSNYPAVTGTKDSLVLLVAKPNACCKMISIAEIVKREIKDMEGKWFQYNVLEQELVKKEEKNQAKEKDEIKSPNQNEDTENFEIMKTPFERAINGVPKVRLEPLMKIYLSRVRIEDLRKVHGEQTNGISITNK</sequence>
<feature type="compositionally biased region" description="Basic residues" evidence="1">
    <location>
        <begin position="17"/>
        <end position="26"/>
    </location>
</feature>
<reference evidence="3 4" key="1">
    <citation type="journal article" date="2018" name="BMC Genomics">
        <title>Comparative genome analyses reveal sequence features reflecting distinct modes of host-adaptation between dicot and monocot powdery mildew.</title>
        <authorList>
            <person name="Wu Y."/>
            <person name="Ma X."/>
            <person name="Pan Z."/>
            <person name="Kale S.D."/>
            <person name="Song Y."/>
            <person name="King H."/>
            <person name="Zhang Q."/>
            <person name="Presley C."/>
            <person name="Deng X."/>
            <person name="Wei C.I."/>
            <person name="Xiao S."/>
        </authorList>
    </citation>
    <scope>NUCLEOTIDE SEQUENCE [LARGE SCALE GENOMIC DNA]</scope>
    <source>
        <strain evidence="3">UMSG2</strain>
    </source>
</reference>
<dbReference type="Proteomes" id="UP000286134">
    <property type="component" value="Unassembled WGS sequence"/>
</dbReference>
<protein>
    <recommendedName>
        <fullName evidence="2">DNA/RNA-binding protein Alba-like domain-containing protein</fullName>
    </recommendedName>
</protein>
<dbReference type="Pfam" id="PF01918">
    <property type="entry name" value="Alba"/>
    <property type="match status" value="1"/>
</dbReference>
<dbReference type="EMBL" id="MCFK01002685">
    <property type="protein sequence ID" value="RKF63251.1"/>
    <property type="molecule type" value="Genomic_DNA"/>
</dbReference>
<evidence type="ECO:0000313" key="4">
    <source>
        <dbReference type="Proteomes" id="UP000286134"/>
    </source>
</evidence>
<accession>A0A420I0R7</accession>
<feature type="region of interest" description="Disordered" evidence="1">
    <location>
        <begin position="1"/>
        <end position="83"/>
    </location>
</feature>
<dbReference type="OrthoDB" id="424402at2759"/>
<dbReference type="GO" id="GO:0003676">
    <property type="term" value="F:nucleic acid binding"/>
    <property type="evidence" value="ECO:0007669"/>
    <property type="project" value="InterPro"/>
</dbReference>